<dbReference type="GO" id="GO:0046872">
    <property type="term" value="F:metal ion binding"/>
    <property type="evidence" value="ECO:0007669"/>
    <property type="project" value="UniProtKB-KW"/>
</dbReference>
<dbReference type="Gene3D" id="1.10.3210.10">
    <property type="entry name" value="Hypothetical protein af1432"/>
    <property type="match status" value="1"/>
</dbReference>
<dbReference type="GO" id="GO:0005737">
    <property type="term" value="C:cytoplasm"/>
    <property type="evidence" value="ECO:0007669"/>
    <property type="project" value="TreeGrafter"/>
</dbReference>
<dbReference type="InterPro" id="IPR039356">
    <property type="entry name" value="YfbR/HDDC2"/>
</dbReference>
<evidence type="ECO:0000256" key="1">
    <source>
        <dbReference type="ARBA" id="ARBA00022723"/>
    </source>
</evidence>
<evidence type="ECO:0000259" key="3">
    <source>
        <dbReference type="Pfam" id="PF13023"/>
    </source>
</evidence>
<dbReference type="SUPFAM" id="SSF109604">
    <property type="entry name" value="HD-domain/PDEase-like"/>
    <property type="match status" value="1"/>
</dbReference>
<dbReference type="Pfam" id="PF13023">
    <property type="entry name" value="HD_3"/>
    <property type="match status" value="1"/>
</dbReference>
<dbReference type="PANTHER" id="PTHR11845:SF13">
    <property type="entry name" value="5'-DEOXYNUCLEOTIDASE HDDC2"/>
    <property type="match status" value="1"/>
</dbReference>
<name>A0A6G8F2V1_9PROT</name>
<protein>
    <recommendedName>
        <fullName evidence="3">HD domain-containing protein</fullName>
    </recommendedName>
</protein>
<sequence>MNIDNLAEVVCSLKDVVRTGWRLREVENPESVADHSYGLCLLTLMLCPEGLDRLKCLEFAIVHDLAESLTGDYVPSDNISPEKKYKMELEAMQDIAARAKCPRLVDLFTAYERRDTPEAVFVKKMDKLDVVLQARYYDMHERSCYFEQKRPWTSLFEEYEGNASPILQGMLDKL</sequence>
<evidence type="ECO:0000256" key="2">
    <source>
        <dbReference type="ARBA" id="ARBA00022801"/>
    </source>
</evidence>
<dbReference type="PANTHER" id="PTHR11845">
    <property type="entry name" value="5'-DEOXYNUCLEOTIDASE HDDC2"/>
    <property type="match status" value="1"/>
</dbReference>
<proteinExistence type="predicted"/>
<dbReference type="AlphaFoldDB" id="A0A6G8F2V1"/>
<evidence type="ECO:0000313" key="4">
    <source>
        <dbReference type="EMBL" id="QIM10645.1"/>
    </source>
</evidence>
<gene>
    <name evidence="4" type="ORF">PlAlph_5370</name>
</gene>
<dbReference type="GO" id="GO:0002953">
    <property type="term" value="F:5'-deoxynucleotidase activity"/>
    <property type="evidence" value="ECO:0007669"/>
    <property type="project" value="InterPro"/>
</dbReference>
<reference evidence="4" key="1">
    <citation type="journal article" date="2020" name="J. ISSAAS">
        <title>Lactobacilli and other gastrointestinal microbiota of Peromyscus leucopus, reservoir host for agents of Lyme disease and other zoonoses in North America.</title>
        <authorList>
            <person name="Milovic A."/>
            <person name="Bassam K."/>
            <person name="Shao H."/>
            <person name="Chatzistamou I."/>
            <person name="Tufts D.M."/>
            <person name="Diuk-Wasser M."/>
            <person name="Barbour A.G."/>
        </authorList>
    </citation>
    <scope>NUCLEOTIDE SEQUENCE</scope>
    <source>
        <strain evidence="4">LL90</strain>
    </source>
</reference>
<keyword evidence="1" id="KW-0479">Metal-binding</keyword>
<organism evidence="4">
    <name type="scientific">uncultured Alphaproteobacteria bacterium</name>
    <dbReference type="NCBI Taxonomy" id="91750"/>
    <lineage>
        <taxon>Bacteria</taxon>
        <taxon>Pseudomonadati</taxon>
        <taxon>Pseudomonadota</taxon>
        <taxon>Alphaproteobacteria</taxon>
        <taxon>environmental samples</taxon>
    </lineage>
</organism>
<feature type="domain" description="HD" evidence="3">
    <location>
        <begin position="12"/>
        <end position="142"/>
    </location>
</feature>
<dbReference type="InterPro" id="IPR006674">
    <property type="entry name" value="HD_domain"/>
</dbReference>
<dbReference type="EMBL" id="MN990732">
    <property type="protein sequence ID" value="QIM10645.1"/>
    <property type="molecule type" value="Genomic_DNA"/>
</dbReference>
<accession>A0A6G8F2V1</accession>
<keyword evidence="2" id="KW-0378">Hydrolase</keyword>